<dbReference type="EMBL" id="JAUYVH010000001">
    <property type="protein sequence ID" value="MDQ9169367.1"/>
    <property type="molecule type" value="Genomic_DNA"/>
</dbReference>
<proteinExistence type="predicted"/>
<sequence>MDLNQISQNLLNLQQQINTLVSEIPDGYQVHFDIVDFSRNEDILPRKRLLISLKPVDQEALAIVIGKAKRL</sequence>
<gene>
    <name evidence="1" type="ORF">Q8A64_02965</name>
</gene>
<name>A0ABU1BK51_9BURK</name>
<organism evidence="1 2">
    <name type="scientific">Keguizhuia sedimenti</name>
    <dbReference type="NCBI Taxonomy" id="3064264"/>
    <lineage>
        <taxon>Bacteria</taxon>
        <taxon>Pseudomonadati</taxon>
        <taxon>Pseudomonadota</taxon>
        <taxon>Betaproteobacteria</taxon>
        <taxon>Burkholderiales</taxon>
        <taxon>Oxalobacteraceae</taxon>
        <taxon>Keguizhuia</taxon>
    </lineage>
</organism>
<reference evidence="1 2" key="1">
    <citation type="submission" date="2023-08" db="EMBL/GenBank/DDBJ databases">
        <title>Oxalobacteraceae gen .nov., isolated from river sludge outside the plant.</title>
        <authorList>
            <person name="Zhao S.Y."/>
        </authorList>
    </citation>
    <scope>NUCLEOTIDE SEQUENCE [LARGE SCALE GENOMIC DNA]</scope>
    <source>
        <strain evidence="1 2">R-40</strain>
    </source>
</reference>
<evidence type="ECO:0000313" key="2">
    <source>
        <dbReference type="Proteomes" id="UP001225596"/>
    </source>
</evidence>
<keyword evidence="2" id="KW-1185">Reference proteome</keyword>
<dbReference type="Proteomes" id="UP001225596">
    <property type="component" value="Unassembled WGS sequence"/>
</dbReference>
<dbReference type="RefSeq" id="WP_338435249.1">
    <property type="nucleotide sequence ID" value="NZ_JAUYVH010000001.1"/>
</dbReference>
<accession>A0ABU1BK51</accession>
<evidence type="ECO:0000313" key="1">
    <source>
        <dbReference type="EMBL" id="MDQ9169367.1"/>
    </source>
</evidence>
<comment type="caution">
    <text evidence="1">The sequence shown here is derived from an EMBL/GenBank/DDBJ whole genome shotgun (WGS) entry which is preliminary data.</text>
</comment>
<protein>
    <submittedName>
        <fullName evidence="1">Uncharacterized protein</fullName>
    </submittedName>
</protein>